<accession>A0A4Y2S8W3</accession>
<dbReference type="EMBL" id="BGPR01020330">
    <property type="protein sequence ID" value="GBN84371.1"/>
    <property type="molecule type" value="Genomic_DNA"/>
</dbReference>
<comment type="caution">
    <text evidence="1">The sequence shown here is derived from an EMBL/GenBank/DDBJ whole genome shotgun (WGS) entry which is preliminary data.</text>
</comment>
<name>A0A4Y2S8W3_ARAVE</name>
<evidence type="ECO:0000313" key="1">
    <source>
        <dbReference type="EMBL" id="GBN84371.1"/>
    </source>
</evidence>
<dbReference type="AlphaFoldDB" id="A0A4Y2S8W3"/>
<gene>
    <name evidence="1" type="ORF">AVEN_81442_1</name>
</gene>
<evidence type="ECO:0000313" key="2">
    <source>
        <dbReference type="Proteomes" id="UP000499080"/>
    </source>
</evidence>
<keyword evidence="2" id="KW-1185">Reference proteome</keyword>
<reference evidence="1 2" key="1">
    <citation type="journal article" date="2019" name="Sci. Rep.">
        <title>Orb-weaving spider Araneus ventricosus genome elucidates the spidroin gene catalogue.</title>
        <authorList>
            <person name="Kono N."/>
            <person name="Nakamura H."/>
            <person name="Ohtoshi R."/>
            <person name="Moran D.A.P."/>
            <person name="Shinohara A."/>
            <person name="Yoshida Y."/>
            <person name="Fujiwara M."/>
            <person name="Mori M."/>
            <person name="Tomita M."/>
            <person name="Arakawa K."/>
        </authorList>
    </citation>
    <scope>NUCLEOTIDE SEQUENCE [LARGE SCALE GENOMIC DNA]</scope>
</reference>
<sequence>METTFLCKIPGDENDSLTMLELFCVQDRWSYEMHQDFVEICLKMRRTCILLLDELASYDPVDLGLNTCFDKKKKRIIRHYKL</sequence>
<proteinExistence type="predicted"/>
<organism evidence="1 2">
    <name type="scientific">Araneus ventricosus</name>
    <name type="common">Orbweaver spider</name>
    <name type="synonym">Epeira ventricosa</name>
    <dbReference type="NCBI Taxonomy" id="182803"/>
    <lineage>
        <taxon>Eukaryota</taxon>
        <taxon>Metazoa</taxon>
        <taxon>Ecdysozoa</taxon>
        <taxon>Arthropoda</taxon>
        <taxon>Chelicerata</taxon>
        <taxon>Arachnida</taxon>
        <taxon>Araneae</taxon>
        <taxon>Araneomorphae</taxon>
        <taxon>Entelegynae</taxon>
        <taxon>Araneoidea</taxon>
        <taxon>Araneidae</taxon>
        <taxon>Araneus</taxon>
    </lineage>
</organism>
<dbReference type="Proteomes" id="UP000499080">
    <property type="component" value="Unassembled WGS sequence"/>
</dbReference>
<protein>
    <submittedName>
        <fullName evidence="1">Uncharacterized protein</fullName>
    </submittedName>
</protein>